<keyword evidence="2" id="KW-0472">Membrane</keyword>
<reference evidence="3 4" key="1">
    <citation type="submission" date="2018-03" db="EMBL/GenBank/DDBJ databases">
        <title>Whole genome sequencing of Histamine producing bacteria.</title>
        <authorList>
            <person name="Butler K."/>
        </authorList>
    </citation>
    <scope>NUCLEOTIDE SEQUENCE [LARGE SCALE GENOMIC DNA]</scope>
    <source>
        <strain evidence="3 4">DSM 19138</strain>
    </source>
</reference>
<name>A0A2T3MYI4_9GAMM</name>
<evidence type="ECO:0000256" key="1">
    <source>
        <dbReference type="SAM" id="Coils"/>
    </source>
</evidence>
<keyword evidence="1" id="KW-0175">Coiled coil</keyword>
<dbReference type="AlphaFoldDB" id="A0A2T3MYI4"/>
<feature type="transmembrane region" description="Helical" evidence="2">
    <location>
        <begin position="23"/>
        <end position="43"/>
    </location>
</feature>
<evidence type="ECO:0000313" key="4">
    <source>
        <dbReference type="Proteomes" id="UP000241346"/>
    </source>
</evidence>
<keyword evidence="2" id="KW-0812">Transmembrane</keyword>
<proteinExistence type="predicted"/>
<protein>
    <submittedName>
        <fullName evidence="3">Uncharacterized protein</fullName>
    </submittedName>
</protein>
<dbReference type="RefSeq" id="WP_107301290.1">
    <property type="nucleotide sequence ID" value="NZ_PYMB01000036.1"/>
</dbReference>
<accession>A0A2T3MYI4</accession>
<gene>
    <name evidence="3" type="ORF">C9J01_27685</name>
</gene>
<sequence length="209" mass="24148">MADIESTGGIISYLVENNLMGPLAQLAAAIVAVSGVLITQLFLHRRSERDIAARFEEQKKQHEKERADDTRKEKLEKAEQVFELLLDVRNTFIDVNQKIKELGECTIEMREYIEGLEIISEAETSSIEARMRITMLCRMYLPECEKSLVRYLIADSDFADELWHIQNPDDEIVDNQKASMQLRKKHCQLMLALNNFHEELSKLPQKTAH</sequence>
<evidence type="ECO:0000313" key="3">
    <source>
        <dbReference type="EMBL" id="PSW05050.1"/>
    </source>
</evidence>
<evidence type="ECO:0000256" key="2">
    <source>
        <dbReference type="SAM" id="Phobius"/>
    </source>
</evidence>
<dbReference type="Proteomes" id="UP000241346">
    <property type="component" value="Unassembled WGS sequence"/>
</dbReference>
<organism evidence="3 4">
    <name type="scientific">Photobacterium rosenbergii</name>
    <dbReference type="NCBI Taxonomy" id="294936"/>
    <lineage>
        <taxon>Bacteria</taxon>
        <taxon>Pseudomonadati</taxon>
        <taxon>Pseudomonadota</taxon>
        <taxon>Gammaproteobacteria</taxon>
        <taxon>Vibrionales</taxon>
        <taxon>Vibrionaceae</taxon>
        <taxon>Photobacterium</taxon>
    </lineage>
</organism>
<dbReference type="EMBL" id="PYMB01000036">
    <property type="protein sequence ID" value="PSW05050.1"/>
    <property type="molecule type" value="Genomic_DNA"/>
</dbReference>
<comment type="caution">
    <text evidence="3">The sequence shown here is derived from an EMBL/GenBank/DDBJ whole genome shotgun (WGS) entry which is preliminary data.</text>
</comment>
<feature type="coiled-coil region" evidence="1">
    <location>
        <begin position="45"/>
        <end position="73"/>
    </location>
</feature>
<keyword evidence="2" id="KW-1133">Transmembrane helix</keyword>